<sequence length="103" mass="11729">MAERMEEDQFMRELCAGFRLLAEAESGLITPASLRRNAAAALGVEERRHGRVCLCSLPLGKDIAMSHGPSKRLDHVYGPSKRHGQVLWPRKRHDPILWPWEET</sequence>
<protein>
    <submittedName>
        <fullName evidence="1">Uncharacterized protein</fullName>
    </submittedName>
</protein>
<keyword evidence="2" id="KW-1185">Reference proteome</keyword>
<dbReference type="AlphaFoldDB" id="A0A8J5G0N6"/>
<dbReference type="GO" id="GO:0005509">
    <property type="term" value="F:calcium ion binding"/>
    <property type="evidence" value="ECO:0007669"/>
    <property type="project" value="InterPro"/>
</dbReference>
<reference evidence="1 2" key="1">
    <citation type="submission" date="2020-08" db="EMBL/GenBank/DDBJ databases">
        <title>Plant Genome Project.</title>
        <authorList>
            <person name="Zhang R.-G."/>
        </authorList>
    </citation>
    <scope>NUCLEOTIDE SEQUENCE [LARGE SCALE GENOMIC DNA]</scope>
    <source>
        <tissue evidence="1">Rhizome</tissue>
    </source>
</reference>
<dbReference type="EMBL" id="JACMSC010000012">
    <property type="protein sequence ID" value="KAG6496327.1"/>
    <property type="molecule type" value="Genomic_DNA"/>
</dbReference>
<dbReference type="InterPro" id="IPR044205">
    <property type="entry name" value="KIC/PBP1/KRP1"/>
</dbReference>
<comment type="caution">
    <text evidence="1">The sequence shown here is derived from an EMBL/GenBank/DDBJ whole genome shotgun (WGS) entry which is preliminary data.</text>
</comment>
<evidence type="ECO:0000313" key="2">
    <source>
        <dbReference type="Proteomes" id="UP000734854"/>
    </source>
</evidence>
<dbReference type="PANTHER" id="PTHR47319">
    <property type="entry name" value="CALCIUM-BINDING PROTEIN KIC"/>
    <property type="match status" value="1"/>
</dbReference>
<gene>
    <name evidence="1" type="ORF">ZIOFF_044188</name>
</gene>
<dbReference type="Proteomes" id="UP000734854">
    <property type="component" value="Unassembled WGS sequence"/>
</dbReference>
<accession>A0A8J5G0N6</accession>
<name>A0A8J5G0N6_ZINOF</name>
<dbReference type="PANTHER" id="PTHR47319:SF4">
    <property type="entry name" value="CALCIUM-BINDING PROTEIN KIC"/>
    <property type="match status" value="1"/>
</dbReference>
<evidence type="ECO:0000313" key="1">
    <source>
        <dbReference type="EMBL" id="KAG6496327.1"/>
    </source>
</evidence>
<organism evidence="1 2">
    <name type="scientific">Zingiber officinale</name>
    <name type="common">Ginger</name>
    <name type="synonym">Amomum zingiber</name>
    <dbReference type="NCBI Taxonomy" id="94328"/>
    <lineage>
        <taxon>Eukaryota</taxon>
        <taxon>Viridiplantae</taxon>
        <taxon>Streptophyta</taxon>
        <taxon>Embryophyta</taxon>
        <taxon>Tracheophyta</taxon>
        <taxon>Spermatophyta</taxon>
        <taxon>Magnoliopsida</taxon>
        <taxon>Liliopsida</taxon>
        <taxon>Zingiberales</taxon>
        <taxon>Zingiberaceae</taxon>
        <taxon>Zingiber</taxon>
    </lineage>
</organism>
<proteinExistence type="predicted"/>